<evidence type="ECO:0000313" key="2">
    <source>
        <dbReference type="EMBL" id="KAJ5355271.1"/>
    </source>
</evidence>
<dbReference type="GeneID" id="81444575"/>
<accession>A0A9W9UUJ4</accession>
<dbReference type="EMBL" id="JAPZBS010000010">
    <property type="protein sequence ID" value="KAJ5355271.1"/>
    <property type="molecule type" value="Genomic_DNA"/>
</dbReference>
<dbReference type="OrthoDB" id="5386330at2759"/>
<feature type="signal peptide" evidence="1">
    <location>
        <begin position="1"/>
        <end position="20"/>
    </location>
</feature>
<dbReference type="InterPro" id="IPR053157">
    <property type="entry name" value="Sterol_Uptake_Regulator"/>
</dbReference>
<evidence type="ECO:0000313" key="3">
    <source>
        <dbReference type="Proteomes" id="UP001147782"/>
    </source>
</evidence>
<gene>
    <name evidence="2" type="ORF">N7496_012483</name>
</gene>
<reference evidence="2" key="1">
    <citation type="submission" date="2022-11" db="EMBL/GenBank/DDBJ databases">
        <authorList>
            <person name="Petersen C."/>
        </authorList>
    </citation>
    <scope>NUCLEOTIDE SEQUENCE</scope>
    <source>
        <strain evidence="2">IBT 29864</strain>
    </source>
</reference>
<keyword evidence="1" id="KW-0732">Signal</keyword>
<comment type="caution">
    <text evidence="2">The sequence shown here is derived from an EMBL/GenBank/DDBJ whole genome shotgun (WGS) entry which is preliminary data.</text>
</comment>
<dbReference type="GO" id="GO:0001228">
    <property type="term" value="F:DNA-binding transcription activator activity, RNA polymerase II-specific"/>
    <property type="evidence" value="ECO:0007669"/>
    <property type="project" value="TreeGrafter"/>
</dbReference>
<dbReference type="Proteomes" id="UP001147782">
    <property type="component" value="Unassembled WGS sequence"/>
</dbReference>
<name>A0A9W9UUJ4_9EURO</name>
<keyword evidence="3" id="KW-1185">Reference proteome</keyword>
<dbReference type="PANTHER" id="PTHR47784:SF5">
    <property type="entry name" value="STEROL UPTAKE CONTROL PROTEIN 2"/>
    <property type="match status" value="1"/>
</dbReference>
<evidence type="ECO:0008006" key="4">
    <source>
        <dbReference type="Google" id="ProtNLM"/>
    </source>
</evidence>
<protein>
    <recommendedName>
        <fullName evidence="4">N-acetyltransferase domain-containing protein</fullName>
    </recommendedName>
</protein>
<feature type="chain" id="PRO_5040921991" description="N-acetyltransferase domain-containing protein" evidence="1">
    <location>
        <begin position="21"/>
        <end position="232"/>
    </location>
</feature>
<dbReference type="AlphaFoldDB" id="A0A9W9UUJ4"/>
<proteinExistence type="predicted"/>
<sequence>MRHHSHALSLFVPLLSDVTAQNCHSLFACSFLISGFSFASHGLNTNPSSMHVNEVIEAFKLIRGTSVIVEKARPWIEQGDMRLLLKFTRCAQRTLRSRLVHEVHARLEALISQQADRIRTSQLPTSLTAVVTRSTRHLLEIFDSSIASDNQITVLAWPAVIESASLDLMQQIEPCSLVTLAHYGAVLHITTSAWWMQGWGKFLVNVAAAHLDDIGRSAIAWPLAVVNKNADE</sequence>
<evidence type="ECO:0000256" key="1">
    <source>
        <dbReference type="SAM" id="SignalP"/>
    </source>
</evidence>
<reference evidence="2" key="2">
    <citation type="journal article" date="2023" name="IMA Fungus">
        <title>Comparative genomic study of the Penicillium genus elucidates a diverse pangenome and 15 lateral gene transfer events.</title>
        <authorList>
            <person name="Petersen C."/>
            <person name="Sorensen T."/>
            <person name="Nielsen M.R."/>
            <person name="Sondergaard T.E."/>
            <person name="Sorensen J.L."/>
            <person name="Fitzpatrick D.A."/>
            <person name="Frisvad J.C."/>
            <person name="Nielsen K.L."/>
        </authorList>
    </citation>
    <scope>NUCLEOTIDE SEQUENCE</scope>
    <source>
        <strain evidence="2">IBT 29864</strain>
    </source>
</reference>
<dbReference type="RefSeq" id="XP_056549294.1">
    <property type="nucleotide sequence ID" value="XM_056705396.1"/>
</dbReference>
<dbReference type="PROSITE" id="PS51257">
    <property type="entry name" value="PROKAR_LIPOPROTEIN"/>
    <property type="match status" value="1"/>
</dbReference>
<dbReference type="PANTHER" id="PTHR47784">
    <property type="entry name" value="STEROL UPTAKE CONTROL PROTEIN 2"/>
    <property type="match status" value="1"/>
</dbReference>
<organism evidence="2 3">
    <name type="scientific">Penicillium cataractarum</name>
    <dbReference type="NCBI Taxonomy" id="2100454"/>
    <lineage>
        <taxon>Eukaryota</taxon>
        <taxon>Fungi</taxon>
        <taxon>Dikarya</taxon>
        <taxon>Ascomycota</taxon>
        <taxon>Pezizomycotina</taxon>
        <taxon>Eurotiomycetes</taxon>
        <taxon>Eurotiomycetidae</taxon>
        <taxon>Eurotiales</taxon>
        <taxon>Aspergillaceae</taxon>
        <taxon>Penicillium</taxon>
    </lineage>
</organism>